<feature type="region of interest" description="Disordered" evidence="1">
    <location>
        <begin position="125"/>
        <end position="144"/>
    </location>
</feature>
<evidence type="ECO:0000259" key="3">
    <source>
        <dbReference type="Pfam" id="PF13883"/>
    </source>
</evidence>
<name>A0ABQ9TJ10_SAGOE</name>
<dbReference type="Gene3D" id="2.30.110.10">
    <property type="entry name" value="Electron Transport, Fmn-binding Protein, Chain A"/>
    <property type="match status" value="1"/>
</dbReference>
<dbReference type="Proteomes" id="UP001266305">
    <property type="component" value="Unassembled WGS sequence"/>
</dbReference>
<feature type="domain" description="CREG-like beta-barrel" evidence="3">
    <location>
        <begin position="50"/>
        <end position="121"/>
    </location>
</feature>
<comment type="caution">
    <text evidence="4">The sequence shown here is derived from an EMBL/GenBank/DDBJ whole genome shotgun (WGS) entry which is preliminary data.</text>
</comment>
<feature type="compositionally biased region" description="Basic and acidic residues" evidence="1">
    <location>
        <begin position="33"/>
        <end position="44"/>
    </location>
</feature>
<sequence>MTERTSWSARALLAALLASALLALLVSPARGRGGRDHGDWDEASRLPPLPPREDAARVARFVTHVCDWGALATISTLEAVRGRPFSDVLSLSDGPPGSGSGVPYFYLSPLQLSVSNLQVSGARGFPRPAAESSPKSFPGSGMAAASPPSWRAGVAASQLFGNHQEFRTCPRHRATHLGKLMYDIVDDYRCSAFLLTDGVKSFRRNKKT</sequence>
<feature type="region of interest" description="Disordered" evidence="1">
    <location>
        <begin position="31"/>
        <end position="51"/>
    </location>
</feature>
<feature type="chain" id="PRO_5047284674" description="CREG-like beta-barrel domain-containing protein" evidence="2">
    <location>
        <begin position="32"/>
        <end position="208"/>
    </location>
</feature>
<organism evidence="4 5">
    <name type="scientific">Saguinus oedipus</name>
    <name type="common">Cotton-top tamarin</name>
    <name type="synonym">Oedipomidas oedipus</name>
    <dbReference type="NCBI Taxonomy" id="9490"/>
    <lineage>
        <taxon>Eukaryota</taxon>
        <taxon>Metazoa</taxon>
        <taxon>Chordata</taxon>
        <taxon>Craniata</taxon>
        <taxon>Vertebrata</taxon>
        <taxon>Euteleostomi</taxon>
        <taxon>Mammalia</taxon>
        <taxon>Eutheria</taxon>
        <taxon>Euarchontoglires</taxon>
        <taxon>Primates</taxon>
        <taxon>Haplorrhini</taxon>
        <taxon>Platyrrhini</taxon>
        <taxon>Cebidae</taxon>
        <taxon>Callitrichinae</taxon>
        <taxon>Saguinus</taxon>
    </lineage>
</organism>
<keyword evidence="5" id="KW-1185">Reference proteome</keyword>
<protein>
    <recommendedName>
        <fullName evidence="3">CREG-like beta-barrel domain-containing protein</fullName>
    </recommendedName>
</protein>
<accession>A0ABQ9TJ10</accession>
<evidence type="ECO:0000313" key="5">
    <source>
        <dbReference type="Proteomes" id="UP001266305"/>
    </source>
</evidence>
<evidence type="ECO:0000256" key="1">
    <source>
        <dbReference type="SAM" id="MobiDB-lite"/>
    </source>
</evidence>
<gene>
    <name evidence="4" type="ORF">P7K49_037769</name>
</gene>
<evidence type="ECO:0000256" key="2">
    <source>
        <dbReference type="SAM" id="SignalP"/>
    </source>
</evidence>
<dbReference type="Pfam" id="PF13883">
    <property type="entry name" value="CREG_beta-barrel"/>
    <property type="match status" value="1"/>
</dbReference>
<reference evidence="4 5" key="1">
    <citation type="submission" date="2023-05" db="EMBL/GenBank/DDBJ databases">
        <title>B98-5 Cell Line De Novo Hybrid Assembly: An Optical Mapping Approach.</title>
        <authorList>
            <person name="Kananen K."/>
            <person name="Auerbach J.A."/>
            <person name="Kautto E."/>
            <person name="Blachly J.S."/>
        </authorList>
    </citation>
    <scope>NUCLEOTIDE SEQUENCE [LARGE SCALE GENOMIC DNA]</scope>
    <source>
        <strain evidence="4">B95-8</strain>
        <tissue evidence="4">Cell line</tissue>
    </source>
</reference>
<dbReference type="SUPFAM" id="SSF50475">
    <property type="entry name" value="FMN-binding split barrel"/>
    <property type="match status" value="1"/>
</dbReference>
<proteinExistence type="predicted"/>
<keyword evidence="2" id="KW-0732">Signal</keyword>
<feature type="signal peptide" evidence="2">
    <location>
        <begin position="1"/>
        <end position="31"/>
    </location>
</feature>
<dbReference type="InterPro" id="IPR055343">
    <property type="entry name" value="CREG_beta-barrel"/>
</dbReference>
<dbReference type="EMBL" id="JASSZA010000022">
    <property type="protein sequence ID" value="KAK2084736.1"/>
    <property type="molecule type" value="Genomic_DNA"/>
</dbReference>
<dbReference type="InterPro" id="IPR012349">
    <property type="entry name" value="Split_barrel_FMN-bd"/>
</dbReference>
<evidence type="ECO:0000313" key="4">
    <source>
        <dbReference type="EMBL" id="KAK2084736.1"/>
    </source>
</evidence>